<dbReference type="Proteomes" id="UP000321413">
    <property type="component" value="Unassembled WGS sequence"/>
</dbReference>
<evidence type="ECO:0000313" key="1">
    <source>
        <dbReference type="EMBL" id="TXF99468.1"/>
    </source>
</evidence>
<dbReference type="RefSeq" id="WP_147935240.1">
    <property type="nucleotide sequence ID" value="NZ_VPFD01000013.1"/>
</dbReference>
<organism evidence="1 2">
    <name type="scientific">Massilia arenae</name>
    <dbReference type="NCBI Taxonomy" id="2603288"/>
    <lineage>
        <taxon>Bacteria</taxon>
        <taxon>Pseudomonadati</taxon>
        <taxon>Pseudomonadota</taxon>
        <taxon>Betaproteobacteria</taxon>
        <taxon>Burkholderiales</taxon>
        <taxon>Oxalobacteraceae</taxon>
        <taxon>Telluria group</taxon>
        <taxon>Massilia</taxon>
    </lineage>
</organism>
<comment type="caution">
    <text evidence="1">The sequence shown here is derived from an EMBL/GenBank/DDBJ whole genome shotgun (WGS) entry which is preliminary data.</text>
</comment>
<reference evidence="1 2" key="1">
    <citation type="submission" date="2019-08" db="EMBL/GenBank/DDBJ databases">
        <title>Massilia golmudensis sp. nov., isolated from sand in the Qinghai-Tibetan Plateau.</title>
        <authorList>
            <person name="Zhang B."/>
        </authorList>
    </citation>
    <scope>NUCLEOTIDE SEQUENCE [LARGE SCALE GENOMIC DNA]</scope>
    <source>
        <strain evidence="1 2">GEM5</strain>
    </source>
</reference>
<keyword evidence="2" id="KW-1185">Reference proteome</keyword>
<dbReference type="AlphaFoldDB" id="A0A5C7FTE3"/>
<protein>
    <submittedName>
        <fullName evidence="1">Uncharacterized protein</fullName>
    </submittedName>
</protein>
<proteinExistence type="predicted"/>
<accession>A0A5C7FTE3</accession>
<gene>
    <name evidence="1" type="ORF">FVD38_13275</name>
</gene>
<dbReference type="EMBL" id="VPFD01000013">
    <property type="protein sequence ID" value="TXF99468.1"/>
    <property type="molecule type" value="Genomic_DNA"/>
</dbReference>
<name>A0A5C7FTE3_9BURK</name>
<evidence type="ECO:0000313" key="2">
    <source>
        <dbReference type="Proteomes" id="UP000321413"/>
    </source>
</evidence>
<sequence>MLSNRKQAQANELAVLIGVGEVGWLSTSQVARWVWRASTLHVGTNKAAAVLARLTEQGYLLCRENALGVRVYVLTTKGALRANTAYGPAYCAGYKLSQLDSYRQQQIVDFLLSMRAQGHTCTGPAGLRRAIATGAVLDGDWQGADALIQDSQTGVLFPALLVRSLNLNVVAKAIRLKSVNGSLCLFGADALVRQFERAMDKMRLEGRIAH</sequence>